<evidence type="ECO:0000313" key="3">
    <source>
        <dbReference type="Proteomes" id="UP000481583"/>
    </source>
</evidence>
<feature type="chain" id="PRO_5039063363" description="Lipoprotein" evidence="1">
    <location>
        <begin position="20"/>
        <end position="262"/>
    </location>
</feature>
<feature type="signal peptide" evidence="1">
    <location>
        <begin position="1"/>
        <end position="19"/>
    </location>
</feature>
<sequence length="262" mass="27581">MRHPSRAARVAAAVLIAAAAAGCGTSPGGGSGTEVPAPPADPRVLVLRVEERQSNPYPWERVALPRFALYGGGRVVVPGRGDGALFAAREYRLPKARYRALVAAAYDAGLDRSALHDDRSQTDADATEVALRTPDGLRVTKVVAPDGGGDGARARVLDFLAGLPQPPRDTAPYRPAALAVLATGGVDAGTRTPRPWPLRPPLAEGVRTRDGQCRVLRGPAAAEAGRLAAGARRDTRWSGGELTYAVAFRPLYPEEKRCADLD</sequence>
<keyword evidence="1" id="KW-0732">Signal</keyword>
<reference evidence="2 3" key="1">
    <citation type="submission" date="2020-02" db="EMBL/GenBank/DDBJ databases">
        <title>Whole-genome analyses of novel actinobacteria.</title>
        <authorList>
            <person name="Sahin N."/>
        </authorList>
    </citation>
    <scope>NUCLEOTIDE SEQUENCE [LARGE SCALE GENOMIC DNA]</scope>
    <source>
        <strain evidence="2 3">A7024</strain>
    </source>
</reference>
<protein>
    <recommendedName>
        <fullName evidence="4">Lipoprotein</fullName>
    </recommendedName>
</protein>
<dbReference type="EMBL" id="JAAKZV010000118">
    <property type="protein sequence ID" value="NGN66954.1"/>
    <property type="molecule type" value="Genomic_DNA"/>
</dbReference>
<organism evidence="2 3">
    <name type="scientific">Streptomyces coryli</name>
    <dbReference type="NCBI Taxonomy" id="1128680"/>
    <lineage>
        <taxon>Bacteria</taxon>
        <taxon>Bacillati</taxon>
        <taxon>Actinomycetota</taxon>
        <taxon>Actinomycetes</taxon>
        <taxon>Kitasatosporales</taxon>
        <taxon>Streptomycetaceae</taxon>
        <taxon>Streptomyces</taxon>
    </lineage>
</organism>
<comment type="caution">
    <text evidence="2">The sequence shown here is derived from an EMBL/GenBank/DDBJ whole genome shotgun (WGS) entry which is preliminary data.</text>
</comment>
<keyword evidence="3" id="KW-1185">Reference proteome</keyword>
<name>A0A6G4U459_9ACTN</name>
<evidence type="ECO:0000313" key="2">
    <source>
        <dbReference type="EMBL" id="NGN66954.1"/>
    </source>
</evidence>
<gene>
    <name evidence="2" type="ORF">G5C51_23985</name>
</gene>
<evidence type="ECO:0008006" key="4">
    <source>
        <dbReference type="Google" id="ProtNLM"/>
    </source>
</evidence>
<proteinExistence type="predicted"/>
<dbReference type="PROSITE" id="PS51257">
    <property type="entry name" value="PROKAR_LIPOPROTEIN"/>
    <property type="match status" value="1"/>
</dbReference>
<dbReference type="RefSeq" id="WP_165240259.1">
    <property type="nucleotide sequence ID" value="NZ_JAAKZV010000118.1"/>
</dbReference>
<dbReference type="AlphaFoldDB" id="A0A6G4U459"/>
<accession>A0A6G4U459</accession>
<dbReference type="Proteomes" id="UP000481583">
    <property type="component" value="Unassembled WGS sequence"/>
</dbReference>
<evidence type="ECO:0000256" key="1">
    <source>
        <dbReference type="SAM" id="SignalP"/>
    </source>
</evidence>